<sequence>MGETARVRFRHTAGDVGPLSVSTASPVSALKEQLLAAWPADGPLAAERPASAGEIRLIGAGKFLENSTSLSSLPHVLGDPAADIVITLHVVLRKPQAAKQSAPKQQQEESKGCCVIC</sequence>
<dbReference type="InterPro" id="IPR029071">
    <property type="entry name" value="Ubiquitin-like_domsf"/>
</dbReference>
<evidence type="ECO:0000313" key="3">
    <source>
        <dbReference type="Proteomes" id="UP000239899"/>
    </source>
</evidence>
<reference evidence="2 3" key="1">
    <citation type="journal article" date="2018" name="Plant J.">
        <title>Genome sequences of Chlorella sorokiniana UTEX 1602 and Micractinium conductrix SAG 241.80: implications to maltose excretion by a green alga.</title>
        <authorList>
            <person name="Arriola M.B."/>
            <person name="Velmurugan N."/>
            <person name="Zhang Y."/>
            <person name="Plunkett M.H."/>
            <person name="Hondzo H."/>
            <person name="Barney B.M."/>
        </authorList>
    </citation>
    <scope>NUCLEOTIDE SEQUENCE [LARGE SCALE GENOMIC DNA]</scope>
    <source>
        <strain evidence="3">UTEX 1602</strain>
    </source>
</reference>
<comment type="caution">
    <text evidence="2">The sequence shown here is derived from an EMBL/GenBank/DDBJ whole genome shotgun (WGS) entry which is preliminary data.</text>
</comment>
<proteinExistence type="predicted"/>
<dbReference type="SUPFAM" id="SSF54236">
    <property type="entry name" value="Ubiquitin-like"/>
    <property type="match status" value="1"/>
</dbReference>
<dbReference type="Proteomes" id="UP000239899">
    <property type="component" value="Unassembled WGS sequence"/>
</dbReference>
<dbReference type="Pfam" id="PF13881">
    <property type="entry name" value="Rad60-SLD_2"/>
    <property type="match status" value="1"/>
</dbReference>
<keyword evidence="2" id="KW-0282">Flagellum</keyword>
<feature type="domain" description="Ubiquitin-like" evidence="1">
    <location>
        <begin position="5"/>
        <end position="73"/>
    </location>
</feature>
<keyword evidence="2" id="KW-0969">Cilium</keyword>
<dbReference type="EMBL" id="LHPG02000021">
    <property type="protein sequence ID" value="PRW20945.1"/>
    <property type="molecule type" value="Genomic_DNA"/>
</dbReference>
<dbReference type="PANTHER" id="PTHR13169">
    <property type="entry name" value="UBIQUITIN-LIKE PROTEIN 3 HCG-1 PROTEIN"/>
    <property type="match status" value="1"/>
</dbReference>
<accession>A0A2P6TE74</accession>
<keyword evidence="2" id="KW-0966">Cell projection</keyword>
<dbReference type="InterPro" id="IPR039540">
    <property type="entry name" value="UBL3-like_ubiquitin_dom"/>
</dbReference>
<evidence type="ECO:0000259" key="1">
    <source>
        <dbReference type="PROSITE" id="PS50053"/>
    </source>
</evidence>
<dbReference type="InterPro" id="IPR040015">
    <property type="entry name" value="UBL3-like"/>
</dbReference>
<dbReference type="AlphaFoldDB" id="A0A2P6TE74"/>
<gene>
    <name evidence="2" type="ORF">C2E21_8542</name>
</gene>
<dbReference type="PANTHER" id="PTHR13169:SF0">
    <property type="entry name" value="UBIQUITIN-LIKE PROTEIN 3"/>
    <property type="match status" value="1"/>
</dbReference>
<dbReference type="PROSITE" id="PS50053">
    <property type="entry name" value="UBIQUITIN_2"/>
    <property type="match status" value="1"/>
</dbReference>
<dbReference type="SMR" id="A0A2P6TE74"/>
<organism evidence="2 3">
    <name type="scientific">Chlorella sorokiniana</name>
    <name type="common">Freshwater green alga</name>
    <dbReference type="NCBI Taxonomy" id="3076"/>
    <lineage>
        <taxon>Eukaryota</taxon>
        <taxon>Viridiplantae</taxon>
        <taxon>Chlorophyta</taxon>
        <taxon>core chlorophytes</taxon>
        <taxon>Trebouxiophyceae</taxon>
        <taxon>Chlorellales</taxon>
        <taxon>Chlorellaceae</taxon>
        <taxon>Chlorella clade</taxon>
        <taxon>Chlorella</taxon>
    </lineage>
</organism>
<dbReference type="OrthoDB" id="1043111at2759"/>
<dbReference type="InterPro" id="IPR000626">
    <property type="entry name" value="Ubiquitin-like_dom"/>
</dbReference>
<protein>
    <submittedName>
        <fullName evidence="2">Flagellar associated</fullName>
    </submittedName>
</protein>
<dbReference type="Gene3D" id="3.10.20.90">
    <property type="entry name" value="Phosphatidylinositol 3-kinase Catalytic Subunit, Chain A, domain 1"/>
    <property type="match status" value="1"/>
</dbReference>
<name>A0A2P6TE74_CHLSO</name>
<evidence type="ECO:0000313" key="2">
    <source>
        <dbReference type="EMBL" id="PRW20945.1"/>
    </source>
</evidence>
<keyword evidence="3" id="KW-1185">Reference proteome</keyword>